<feature type="region of interest" description="Disordered" evidence="1">
    <location>
        <begin position="363"/>
        <end position="515"/>
    </location>
</feature>
<dbReference type="EMBL" id="KN822944">
    <property type="protein sequence ID" value="KIO34102.1"/>
    <property type="molecule type" value="Genomic_DNA"/>
</dbReference>
<feature type="compositionally biased region" description="Basic and acidic residues" evidence="1">
    <location>
        <begin position="389"/>
        <end position="400"/>
    </location>
</feature>
<evidence type="ECO:0000313" key="3">
    <source>
        <dbReference type="Proteomes" id="UP000054248"/>
    </source>
</evidence>
<feature type="compositionally biased region" description="Low complexity" evidence="1">
    <location>
        <begin position="483"/>
        <end position="509"/>
    </location>
</feature>
<protein>
    <submittedName>
        <fullName evidence="2">Uncharacterized protein</fullName>
    </submittedName>
</protein>
<dbReference type="Proteomes" id="UP000054248">
    <property type="component" value="Unassembled WGS sequence"/>
</dbReference>
<organism evidence="2 3">
    <name type="scientific">Tulasnella calospora MUT 4182</name>
    <dbReference type="NCBI Taxonomy" id="1051891"/>
    <lineage>
        <taxon>Eukaryota</taxon>
        <taxon>Fungi</taxon>
        <taxon>Dikarya</taxon>
        <taxon>Basidiomycota</taxon>
        <taxon>Agaricomycotina</taxon>
        <taxon>Agaricomycetes</taxon>
        <taxon>Cantharellales</taxon>
        <taxon>Tulasnellaceae</taxon>
        <taxon>Tulasnella</taxon>
    </lineage>
</organism>
<feature type="compositionally biased region" description="Low complexity" evidence="1">
    <location>
        <begin position="24"/>
        <end position="36"/>
    </location>
</feature>
<evidence type="ECO:0000313" key="2">
    <source>
        <dbReference type="EMBL" id="KIO34102.1"/>
    </source>
</evidence>
<gene>
    <name evidence="2" type="ORF">M407DRAFT_223673</name>
</gene>
<feature type="region of interest" description="Disordered" evidence="1">
    <location>
        <begin position="1"/>
        <end position="53"/>
    </location>
</feature>
<feature type="compositionally biased region" description="Low complexity" evidence="1">
    <location>
        <begin position="455"/>
        <end position="475"/>
    </location>
</feature>
<dbReference type="HOGENOM" id="CLU_516993_0_0_1"/>
<dbReference type="AlphaFoldDB" id="A0A0C3MK65"/>
<dbReference type="OrthoDB" id="3246710at2759"/>
<keyword evidence="3" id="KW-1185">Reference proteome</keyword>
<evidence type="ECO:0000256" key="1">
    <source>
        <dbReference type="SAM" id="MobiDB-lite"/>
    </source>
</evidence>
<sequence length="527" mass="57044">MFKMVKKAVGMKPVGPNNTPPSAPVSLPSSPSRAPSKQLSTGESLSVPPQQENTLDLASPVIAAQHTQNRISLISPFDDNHAAMSSPMEYHAGHDESAAETSEYPIYDSPASFNTMDERMLRQMREREDQEAGRQHADLPAPLEAVSAAAVAVLSPVVEEPSSSTSSPRVTYSPALPVTPPSGNGLLRPEAHAVLKGSPRVLGWQVDEESEEKAWEFIMKDAVDSSVFDQPTDEEPDELTDQETHHFLPHSKEELYRMWLKHWDEVNTSLVWRVVPSLKGIHQWILQPEILGEGSVLSTGVDMSTDTDDLPCHIHADAEVQTASKSYTDVGVQTYEVEVPPGALMLLPEKPLKAPTQDFDLAQTVAPSNSPPTNSPPSNSPPTTSPPNERAESIKSETRSRSRSPFRRMIPSRKGSMASITSQAEPEPKPKRSQSPATDTLKRLTSMRSLARGGAPSRNASSASVNVVADASAQARTQSGPIPSATQEEPATATTTPERPPIQSSPSQPAAGRWGAIRRANFALGWR</sequence>
<reference evidence="2 3" key="1">
    <citation type="submission" date="2014-04" db="EMBL/GenBank/DDBJ databases">
        <authorList>
            <consortium name="DOE Joint Genome Institute"/>
            <person name="Kuo A."/>
            <person name="Girlanda M."/>
            <person name="Perotto S."/>
            <person name="Kohler A."/>
            <person name="Nagy L.G."/>
            <person name="Floudas D."/>
            <person name="Copeland A."/>
            <person name="Barry K.W."/>
            <person name="Cichocki N."/>
            <person name="Veneault-Fourrey C."/>
            <person name="LaButti K."/>
            <person name="Lindquist E.A."/>
            <person name="Lipzen A."/>
            <person name="Lundell T."/>
            <person name="Morin E."/>
            <person name="Murat C."/>
            <person name="Sun H."/>
            <person name="Tunlid A."/>
            <person name="Henrissat B."/>
            <person name="Grigoriev I.V."/>
            <person name="Hibbett D.S."/>
            <person name="Martin F."/>
            <person name="Nordberg H.P."/>
            <person name="Cantor M.N."/>
            <person name="Hua S.X."/>
        </authorList>
    </citation>
    <scope>NUCLEOTIDE SEQUENCE [LARGE SCALE GENOMIC DNA]</scope>
    <source>
        <strain evidence="2 3">MUT 4182</strain>
    </source>
</reference>
<proteinExistence type="predicted"/>
<feature type="compositionally biased region" description="Polar residues" evidence="1">
    <location>
        <begin position="37"/>
        <end position="53"/>
    </location>
</feature>
<name>A0A0C3MK65_9AGAM</name>
<reference evidence="3" key="2">
    <citation type="submission" date="2015-01" db="EMBL/GenBank/DDBJ databases">
        <title>Evolutionary Origins and Diversification of the Mycorrhizal Mutualists.</title>
        <authorList>
            <consortium name="DOE Joint Genome Institute"/>
            <consortium name="Mycorrhizal Genomics Consortium"/>
            <person name="Kohler A."/>
            <person name="Kuo A."/>
            <person name="Nagy L.G."/>
            <person name="Floudas D."/>
            <person name="Copeland A."/>
            <person name="Barry K.W."/>
            <person name="Cichocki N."/>
            <person name="Veneault-Fourrey C."/>
            <person name="LaButti K."/>
            <person name="Lindquist E.A."/>
            <person name="Lipzen A."/>
            <person name="Lundell T."/>
            <person name="Morin E."/>
            <person name="Murat C."/>
            <person name="Riley R."/>
            <person name="Ohm R."/>
            <person name="Sun H."/>
            <person name="Tunlid A."/>
            <person name="Henrissat B."/>
            <person name="Grigoriev I.V."/>
            <person name="Hibbett D.S."/>
            <person name="Martin F."/>
        </authorList>
    </citation>
    <scope>NUCLEOTIDE SEQUENCE [LARGE SCALE GENOMIC DNA]</scope>
    <source>
        <strain evidence="3">MUT 4182</strain>
    </source>
</reference>
<feature type="compositionally biased region" description="Pro residues" evidence="1">
    <location>
        <begin position="369"/>
        <end position="385"/>
    </location>
</feature>
<accession>A0A0C3MK65</accession>